<organism evidence="2 3">
    <name type="scientific">Marivirga aurantiaca</name>
    <dbReference type="NCBI Taxonomy" id="2802615"/>
    <lineage>
        <taxon>Bacteria</taxon>
        <taxon>Pseudomonadati</taxon>
        <taxon>Bacteroidota</taxon>
        <taxon>Cytophagia</taxon>
        <taxon>Cytophagales</taxon>
        <taxon>Marivirgaceae</taxon>
        <taxon>Marivirga</taxon>
    </lineage>
</organism>
<dbReference type="AlphaFoldDB" id="A0A935CC25"/>
<keyword evidence="3" id="KW-1185">Reference proteome</keyword>
<comment type="caution">
    <text evidence="2">The sequence shown here is derived from an EMBL/GenBank/DDBJ whole genome shotgun (WGS) entry which is preliminary data.</text>
</comment>
<keyword evidence="1" id="KW-0812">Transmembrane</keyword>
<dbReference type="RefSeq" id="WP_201432851.1">
    <property type="nucleotide sequence ID" value="NZ_JAEQBW010000014.1"/>
</dbReference>
<feature type="transmembrane region" description="Helical" evidence="1">
    <location>
        <begin position="189"/>
        <end position="210"/>
    </location>
</feature>
<feature type="transmembrane region" description="Helical" evidence="1">
    <location>
        <begin position="118"/>
        <end position="138"/>
    </location>
</feature>
<feature type="transmembrane region" description="Helical" evidence="1">
    <location>
        <begin position="55"/>
        <end position="74"/>
    </location>
</feature>
<feature type="transmembrane region" description="Helical" evidence="1">
    <location>
        <begin position="86"/>
        <end position="106"/>
    </location>
</feature>
<evidence type="ECO:0000313" key="2">
    <source>
        <dbReference type="EMBL" id="MBK6267162.1"/>
    </source>
</evidence>
<accession>A0A935CC25</accession>
<evidence type="ECO:0000256" key="1">
    <source>
        <dbReference type="SAM" id="Phobius"/>
    </source>
</evidence>
<proteinExistence type="predicted"/>
<dbReference type="EMBL" id="JAEQBW010000014">
    <property type="protein sequence ID" value="MBK6267162.1"/>
    <property type="molecule type" value="Genomic_DNA"/>
</dbReference>
<dbReference type="Proteomes" id="UP000611723">
    <property type="component" value="Unassembled WGS sequence"/>
</dbReference>
<sequence length="214" mass="24443">MKTLQFAFIGITLLSLVLFFLGTGKDKKVLIFFSLWAVFIAVLSYSGFFLNTETLPPRMLLVIVPAIFYTIYFYKKIEIAKVKRNVLVAIHIVRLPVEITLYQLFLHGKVPVIMTYEGWNFDIVIGLSAIMLVFYLAFVKRNINKRLLRIWNILGIGFLTVIVMIAILSLPSPIQQLAHEQPNVAILEFPFTLLPAVVVPIVLLSHLLILKENR</sequence>
<keyword evidence="1" id="KW-1133">Transmembrane helix</keyword>
<evidence type="ECO:0000313" key="3">
    <source>
        <dbReference type="Proteomes" id="UP000611723"/>
    </source>
</evidence>
<name>A0A935CC25_9BACT</name>
<keyword evidence="1" id="KW-0472">Membrane</keyword>
<feature type="transmembrane region" description="Helical" evidence="1">
    <location>
        <begin position="29"/>
        <end position="49"/>
    </location>
</feature>
<protein>
    <submittedName>
        <fullName evidence="2">Uncharacterized protein</fullName>
    </submittedName>
</protein>
<gene>
    <name evidence="2" type="ORF">JKA74_19110</name>
</gene>
<feature type="transmembrane region" description="Helical" evidence="1">
    <location>
        <begin position="6"/>
        <end position="22"/>
    </location>
</feature>
<reference evidence="2" key="1">
    <citation type="submission" date="2021-01" db="EMBL/GenBank/DDBJ databases">
        <title>Marivirga aurantiaca sp. nov., isolated from intertidal surface sediments.</title>
        <authorList>
            <person name="Zhang M."/>
        </authorList>
    </citation>
    <scope>NUCLEOTIDE SEQUENCE</scope>
    <source>
        <strain evidence="2">S37H4</strain>
    </source>
</reference>
<feature type="transmembrane region" description="Helical" evidence="1">
    <location>
        <begin position="150"/>
        <end position="169"/>
    </location>
</feature>